<dbReference type="Proteomes" id="UP000051906">
    <property type="component" value="Unassembled WGS sequence"/>
</dbReference>
<dbReference type="Pfam" id="PF19258">
    <property type="entry name" value="KxYKxGKxW_sig"/>
    <property type="match status" value="1"/>
</dbReference>
<dbReference type="STRING" id="616990.IV54_GL000808"/>
<name>A0A0R2LT57_9LACO</name>
<reference evidence="8 9" key="1">
    <citation type="journal article" date="2015" name="Genome Announc.">
        <title>Expanding the biotechnology potential of lactobacilli through comparative genomics of 213 strains and associated genera.</title>
        <authorList>
            <person name="Sun Z."/>
            <person name="Harris H.M."/>
            <person name="McCann A."/>
            <person name="Guo C."/>
            <person name="Argimon S."/>
            <person name="Zhang W."/>
            <person name="Yang X."/>
            <person name="Jeffery I.B."/>
            <person name="Cooney J.C."/>
            <person name="Kagawa T.F."/>
            <person name="Liu W."/>
            <person name="Song Y."/>
            <person name="Salvetti E."/>
            <person name="Wrobel A."/>
            <person name="Rasinkangas P."/>
            <person name="Parkhill J."/>
            <person name="Rea M.C."/>
            <person name="O'Sullivan O."/>
            <person name="Ritari J."/>
            <person name="Douillard F.P."/>
            <person name="Paul Ross R."/>
            <person name="Yang R."/>
            <person name="Briner A.E."/>
            <person name="Felis G.E."/>
            <person name="de Vos W.M."/>
            <person name="Barrangou R."/>
            <person name="Klaenhammer T.R."/>
            <person name="Caufield P.W."/>
            <person name="Cui Y."/>
            <person name="Zhang H."/>
            <person name="O'Toole P.W."/>
        </authorList>
    </citation>
    <scope>NUCLEOTIDE SEQUENCE [LARGE SCALE GENOMIC DNA]</scope>
    <source>
        <strain evidence="8 9">DSM 22467</strain>
    </source>
</reference>
<evidence type="ECO:0000256" key="6">
    <source>
        <dbReference type="SAM" id="Phobius"/>
    </source>
</evidence>
<evidence type="ECO:0000256" key="4">
    <source>
        <dbReference type="ARBA" id="ARBA00023088"/>
    </source>
</evidence>
<feature type="compositionally biased region" description="Pro residues" evidence="5">
    <location>
        <begin position="703"/>
        <end position="713"/>
    </location>
</feature>
<evidence type="ECO:0000256" key="5">
    <source>
        <dbReference type="SAM" id="MobiDB-lite"/>
    </source>
</evidence>
<dbReference type="PROSITE" id="PS50847">
    <property type="entry name" value="GRAM_POS_ANCHORING"/>
    <property type="match status" value="1"/>
</dbReference>
<feature type="compositionally biased region" description="Low complexity" evidence="5">
    <location>
        <begin position="666"/>
        <end position="702"/>
    </location>
</feature>
<feature type="transmembrane region" description="Helical" evidence="6">
    <location>
        <begin position="782"/>
        <end position="800"/>
    </location>
</feature>
<dbReference type="EMBL" id="JQCA01000024">
    <property type="protein sequence ID" value="KRO04783.1"/>
    <property type="molecule type" value="Genomic_DNA"/>
</dbReference>
<keyword evidence="9" id="KW-1185">Reference proteome</keyword>
<sequence>MFRHGNQFHRTTPHTHYKLYKAGKLWLTAAITTVAITGGAIVTAQAATTPTDGSTPQATETADKSQSNQPVVTDTSDNNATQNEPNSESTPPDETTDDDQSNSDEDLSEQDKPLSDTDEETHSNDLSNEEKPDEQPKETTETTSDSIEKSVPDDSKLNTDKISALSMTVPRQAREVAATAPTAVPLTIVPKVSNFYVDITNGMVTTYGAYAPILLMPYFFGGSNGLAVNDPLYGFYVVMPAGTSATLDDFKTGAAQYVTAIQKYSDIQSLDVFQLGNTLDGRQVFYFRPNDGAKVTYADSTAKYKDQTKMILPIKTTSDRSYTSVSANAGNLDEVSQTGVLFAGIGDLTKSLSGGYVSIPVSSLGDNIGAPDANIEGIALTSGGTSMKRVVNYVESDITDTYTVYDSSNGNQLLTSSPVPVTGHSGTSYQVTLADLGLSTTDYWEPSLKMADGSPVCMITRTASQIEYKAPTAGAALTATGGQAYTVYVSHIQTALTPKNSTLVAGPKAKWDPNTNLESAIGPDGTPLQASDLTINGKVDTTQPGTYTVTFSYLDAQGNTTTSAPATITVNLSPLAIQTDTSPVTLPSGSSWTTGTGITGLTGSDGQPISVSDAVSRQALTATIQDANGQPVTAIDSAKAGTYIVTYTYTDDLGNTVTATVPVTVSAPATTDPGDGSGSTTPGNGTGTTNPTNPNPGTDPTGPTTPPTRPTDPQPGKTPQAVTKPTTGQRPGTISLKPHYRPAIRAKAPRHLTSGYVKSSSTKASTTAKATNTLPQTNEQSTWWAALGALLLSITSVLGFRRRW</sequence>
<dbReference type="RefSeq" id="WP_057877657.1">
    <property type="nucleotide sequence ID" value="NZ_JQCA01000024.1"/>
</dbReference>
<keyword evidence="6" id="KW-0472">Membrane</keyword>
<evidence type="ECO:0000313" key="8">
    <source>
        <dbReference type="EMBL" id="KRO04783.1"/>
    </source>
</evidence>
<keyword evidence="1" id="KW-0134">Cell wall</keyword>
<dbReference type="Pfam" id="PF16403">
    <property type="entry name" value="Bact_surface_Ig-like"/>
    <property type="match status" value="1"/>
</dbReference>
<dbReference type="Gene3D" id="2.60.40.10">
    <property type="entry name" value="Immunoglobulins"/>
    <property type="match status" value="2"/>
</dbReference>
<organism evidence="8 9">
    <name type="scientific">Levilactobacillus paucivorans</name>
    <dbReference type="NCBI Taxonomy" id="616990"/>
    <lineage>
        <taxon>Bacteria</taxon>
        <taxon>Bacillati</taxon>
        <taxon>Bacillota</taxon>
        <taxon>Bacilli</taxon>
        <taxon>Lactobacillales</taxon>
        <taxon>Lactobacillaceae</taxon>
        <taxon>Levilactobacillus</taxon>
    </lineage>
</organism>
<dbReference type="InterPro" id="IPR013783">
    <property type="entry name" value="Ig-like_fold"/>
</dbReference>
<keyword evidence="4" id="KW-0572">Peptidoglycan-anchor</keyword>
<feature type="domain" description="Gram-positive cocci surface proteins LPxTG" evidence="7">
    <location>
        <begin position="774"/>
        <end position="804"/>
    </location>
</feature>
<evidence type="ECO:0000256" key="3">
    <source>
        <dbReference type="ARBA" id="ARBA00022729"/>
    </source>
</evidence>
<keyword evidence="3" id="KW-0732">Signal</keyword>
<proteinExistence type="predicted"/>
<dbReference type="PATRIC" id="fig|616990.3.peg.881"/>
<dbReference type="NCBIfam" id="TIGR01167">
    <property type="entry name" value="LPXTG_anchor"/>
    <property type="match status" value="1"/>
</dbReference>
<feature type="region of interest" description="Disordered" evidence="5">
    <location>
        <begin position="666"/>
        <end position="745"/>
    </location>
</feature>
<gene>
    <name evidence="8" type="ORF">IV54_GL000808</name>
</gene>
<dbReference type="AlphaFoldDB" id="A0A0R2LT57"/>
<dbReference type="NCBIfam" id="TIGR03715">
    <property type="entry name" value="KxYKxGKxW"/>
    <property type="match status" value="1"/>
</dbReference>
<evidence type="ECO:0000259" key="7">
    <source>
        <dbReference type="PROSITE" id="PS50847"/>
    </source>
</evidence>
<keyword evidence="6" id="KW-1133">Transmembrane helix</keyword>
<evidence type="ECO:0000313" key="9">
    <source>
        <dbReference type="Proteomes" id="UP000051906"/>
    </source>
</evidence>
<feature type="region of interest" description="Disordered" evidence="5">
    <location>
        <begin position="48"/>
        <end position="159"/>
    </location>
</feature>
<feature type="compositionally biased region" description="Polar residues" evidence="5">
    <location>
        <begin position="720"/>
        <end position="732"/>
    </location>
</feature>
<feature type="compositionally biased region" description="Acidic residues" evidence="5">
    <location>
        <begin position="94"/>
        <end position="108"/>
    </location>
</feature>
<dbReference type="InterPro" id="IPR032179">
    <property type="entry name" value="Cry22Aa_Ig-like"/>
</dbReference>
<dbReference type="InterPro" id="IPR019931">
    <property type="entry name" value="LPXTG_anchor"/>
</dbReference>
<feature type="compositionally biased region" description="Basic and acidic residues" evidence="5">
    <location>
        <begin position="109"/>
        <end position="159"/>
    </location>
</feature>
<feature type="compositionally biased region" description="Polar residues" evidence="5">
    <location>
        <begin position="48"/>
        <end position="86"/>
    </location>
</feature>
<protein>
    <submittedName>
        <fullName evidence="8">Beta-fructosidase</fullName>
    </submittedName>
</protein>
<comment type="caution">
    <text evidence="8">The sequence shown here is derived from an EMBL/GenBank/DDBJ whole genome shotgun (WGS) entry which is preliminary data.</text>
</comment>
<dbReference type="InterPro" id="IPR022263">
    <property type="entry name" value="KxYKxGKxW"/>
</dbReference>
<accession>A0A0R2LT57</accession>
<evidence type="ECO:0000256" key="1">
    <source>
        <dbReference type="ARBA" id="ARBA00022512"/>
    </source>
</evidence>
<evidence type="ECO:0000256" key="2">
    <source>
        <dbReference type="ARBA" id="ARBA00022525"/>
    </source>
</evidence>
<keyword evidence="6" id="KW-0812">Transmembrane</keyword>
<keyword evidence="2" id="KW-0964">Secreted</keyword>